<feature type="transmembrane region" description="Helical" evidence="1">
    <location>
        <begin position="66"/>
        <end position="85"/>
    </location>
</feature>
<evidence type="ECO:0000256" key="1">
    <source>
        <dbReference type="SAM" id="Phobius"/>
    </source>
</evidence>
<dbReference type="Proteomes" id="UP000230179">
    <property type="component" value="Unassembled WGS sequence"/>
</dbReference>
<dbReference type="AlphaFoldDB" id="A0A2H0U8Z6"/>
<evidence type="ECO:0000313" key="2">
    <source>
        <dbReference type="EMBL" id="PIR82879.1"/>
    </source>
</evidence>
<keyword evidence="1" id="KW-1133">Transmembrane helix</keyword>
<comment type="caution">
    <text evidence="2">The sequence shown here is derived from an EMBL/GenBank/DDBJ whole genome shotgun (WGS) entry which is preliminary data.</text>
</comment>
<proteinExistence type="predicted"/>
<accession>A0A2H0U8Z6</accession>
<keyword evidence="1" id="KW-0812">Transmembrane</keyword>
<evidence type="ECO:0000313" key="3">
    <source>
        <dbReference type="Proteomes" id="UP000230179"/>
    </source>
</evidence>
<sequence>MDPIENTNHVPATAAPSAPRTPVLVVVGRLLLVPIPILLVAFTFLGGYACAFGGGNNYYCRFNLHFSWLTDATAIVALVAILKAGRYKPVHWSAYAVFAVATLASVLLVFATP</sequence>
<feature type="transmembrane region" description="Helical" evidence="1">
    <location>
        <begin position="30"/>
        <end position="54"/>
    </location>
</feature>
<name>A0A2H0U8Z6_9BACT</name>
<reference evidence="3" key="1">
    <citation type="submission" date="2017-09" db="EMBL/GenBank/DDBJ databases">
        <title>Depth-based differentiation of microbial function through sediment-hosted aquifers and enrichment of novel symbionts in the deep terrestrial subsurface.</title>
        <authorList>
            <person name="Probst A.J."/>
            <person name="Ladd B."/>
            <person name="Jarett J.K."/>
            <person name="Geller-Mcgrath D.E."/>
            <person name="Sieber C.M.K."/>
            <person name="Emerson J.B."/>
            <person name="Anantharaman K."/>
            <person name="Thomas B.C."/>
            <person name="Malmstrom R."/>
            <person name="Stieglmeier M."/>
            <person name="Klingl A."/>
            <person name="Woyke T."/>
            <person name="Ryan C.M."/>
            <person name="Banfield J.F."/>
        </authorList>
    </citation>
    <scope>NUCLEOTIDE SEQUENCE [LARGE SCALE GENOMIC DNA]</scope>
</reference>
<protein>
    <submittedName>
        <fullName evidence="2">Uncharacterized protein</fullName>
    </submittedName>
</protein>
<feature type="transmembrane region" description="Helical" evidence="1">
    <location>
        <begin position="92"/>
        <end position="111"/>
    </location>
</feature>
<gene>
    <name evidence="2" type="ORF">COU19_03450</name>
</gene>
<organism evidence="2 3">
    <name type="scientific">Candidatus Kaiserbacteria bacterium CG10_big_fil_rev_8_21_14_0_10_56_12</name>
    <dbReference type="NCBI Taxonomy" id="1974611"/>
    <lineage>
        <taxon>Bacteria</taxon>
        <taxon>Candidatus Kaiseribacteriota</taxon>
    </lineage>
</organism>
<keyword evidence="1" id="KW-0472">Membrane</keyword>
<dbReference type="EMBL" id="PFBL01000026">
    <property type="protein sequence ID" value="PIR82879.1"/>
    <property type="molecule type" value="Genomic_DNA"/>
</dbReference>